<keyword evidence="4 6" id="KW-0539">Nucleus</keyword>
<dbReference type="GO" id="GO:0034087">
    <property type="term" value="P:establishment of mitotic sister chromatid cohesion"/>
    <property type="evidence" value="ECO:0007669"/>
    <property type="project" value="TreeGrafter"/>
</dbReference>
<feature type="region of interest" description="Disordered" evidence="7">
    <location>
        <begin position="1655"/>
        <end position="1714"/>
    </location>
</feature>
<sequence length="1714" mass="196508">MELSSNQKPDISGRKHRCPGIPSEITEAFQYSPLASLVSLEPLLQTIPQLKVKSCVESLLKLSDREKQMLDMQLESCNGLGPDKDSKMPSSVLQEILEPLKGIQISKWSFKAPGKIERYMTENQAEPSRLDVFSRVLVDKCTVDIIYPSPVTPTAHTGRLKEEFISDKEGFFEKTTVGFDSEEIVEENVQKESISVQPLTPQSNIIPCTPTSKNNTRKMQLSGGCTNKSKRFVDISEKDVYPIAVDDQLKEESAVDQLQKLIRFIFEAEDAMESDGSHLEVEESYISCWCNGTVSFDGLCLNMEMLSKLDLCIRKVCTMGLINTLPIDLLLRFQKICARSIDETQIITLTKQSFETNSYEENLSIITKIGISVYSMTILMRILTSEQLSKQLYSEEILIDMAYFLKSTLDNVIYVLIDFDVSKKSDALKFKKSLNMIFYNVINIIEYFCHLISLIEIPDGVITRLEFLSIPAIFVENSVSIKDQLFNSQGIEALKVASMGMIQLIHTKYPDQRTFILDEILTGLVKLPINKHQARRYKLIDGKSIQLISALIMKLVQSCASSYKSDKGMNIYEFLEKDANDMRNNIDYAMNSKSSASELLEMIFDASSQFMDSVTANANHVVSFLLSKAMKISKITNDFSHKILLDIFIEDLLLVLPLPSWPSSELLLKLIVTKLLNYLENDKESSHIKGLSLDFLGIIASKIRLFFKNSTDFSNHLFKSDILSRISSILQAGNFFLEKLDDLKDLFKLHLLIIESLNLRNIEESKDQNILQYLWLRWIYFIRSLRQKYTLNNSTVSDDFASEILKLVYYIDFSDNKMIEDDSLSDQIYRLYLLNLSIYSIYQLFDAILSRILRCLDSNQISIRTKALRSLGLIVNNDSSILSNIGVRQHVAARIADISSQVRDVAIDLVGKYAIFQKEIGQQYYSVLSERIADTGLSVRKRVIRFLKDFYTISDTQEIQIDIGRRLIQRLCDDEDSIKDLSAKTIEDIWFSVSDDQNEGNIALIKFKKIQTEKILVLQSIIETLRDEDRFSFKVFLQKISKSKNMDSSNFILTSSISLMFDILLEYHQNQDMKMLEKCLNTIVIFAEACPKLFSTDQLISIQPYLNGLNSPQEQVIFFYTVIIYRNVLPYIPSISKKFLNDLQKMLLSQLTRLPAKILNEVVPCLSVLANLFGDYERVGKIISSCIKAIEPYKIILQNKKQISDDKKLILLLLLLGLFGRHCDLDNHFQDLNVFLKLKPDTSIAKFLIKTISIFCSLSSNIHISVQKVALHSIGIICISHSKFFLCDQNLEIMSNVFEGTSIELQNTLLLVFYDFLSLEEKEFRVFEKNNHSIKNKIADVNILTGEMKKFENDGTSISLIQRYLPQILEMSMNEDTALSITAVKILEIITNNGIANPRTCIPTIIALQASPNKFIKDMAMKIHLGMHEKYESLIEGCYIDGIKMAFQYQVRMKCFTSNDSNLLFVFPYNIIKQNRQSRKKFLISLTKMLDIDMTQISLHENIIFSRFLVQNMASFEYSTIEEIQYIIYIADRILSTTGISLHQRIEIEEFKFQDHDIIKIAIASVQMLALVLLKKYLKESYALTEQKCRSFDPNKTGNSKDTKLSSKLRDVPLNLDSIPNITDSMITRDVAEKIIQNFYDVISNDDTSYTEFIETNEHKQTEENETETYNDDDEIDELVKTKKKHKKKLKRKGKSFRNGISKKKYKQDISDSD</sequence>
<keyword evidence="3 6" id="KW-0677">Repeat</keyword>
<comment type="subcellular location">
    <subcellularLocation>
        <location evidence="1 6">Nucleus</location>
    </subcellularLocation>
</comment>
<dbReference type="Proteomes" id="UP000011958">
    <property type="component" value="Unassembled WGS sequence"/>
</dbReference>
<dbReference type="PANTHER" id="PTHR21704:SF18">
    <property type="entry name" value="NIPPED-B-LIKE PROTEIN"/>
    <property type="match status" value="1"/>
</dbReference>
<dbReference type="VEuPathDB" id="FungiDB:PNEG_02921"/>
<dbReference type="GO" id="GO:0010468">
    <property type="term" value="P:regulation of gene expression"/>
    <property type="evidence" value="ECO:0007669"/>
    <property type="project" value="InterPro"/>
</dbReference>
<evidence type="ECO:0000313" key="9">
    <source>
        <dbReference type="EMBL" id="EMR08748.1"/>
    </source>
</evidence>
<dbReference type="InterPro" id="IPR026003">
    <property type="entry name" value="Cohesin_HEAT"/>
</dbReference>
<dbReference type="GO" id="GO:1990414">
    <property type="term" value="P:replication-born double-strand break repair via sister chromatid exchange"/>
    <property type="evidence" value="ECO:0007669"/>
    <property type="project" value="TreeGrafter"/>
</dbReference>
<name>M7NJF9_PNEMU</name>
<comment type="caution">
    <text evidence="9">The sequence shown here is derived from an EMBL/GenBank/DDBJ whole genome shotgun (WGS) entry which is preliminary data.</text>
</comment>
<feature type="compositionally biased region" description="Basic residues" evidence="7">
    <location>
        <begin position="1682"/>
        <end position="1706"/>
    </location>
</feature>
<dbReference type="InterPro" id="IPR016024">
    <property type="entry name" value="ARM-type_fold"/>
</dbReference>
<organism evidence="9 10">
    <name type="scientific">Pneumocystis murina (strain B123)</name>
    <name type="common">Mouse pneumocystis pneumonia agent</name>
    <name type="synonym">Pneumocystis carinii f. sp. muris</name>
    <dbReference type="NCBI Taxonomy" id="1069680"/>
    <lineage>
        <taxon>Eukaryota</taxon>
        <taxon>Fungi</taxon>
        <taxon>Dikarya</taxon>
        <taxon>Ascomycota</taxon>
        <taxon>Taphrinomycotina</taxon>
        <taxon>Pneumocystomycetes</taxon>
        <taxon>Pneumocystaceae</taxon>
        <taxon>Pneumocystis</taxon>
    </lineage>
</organism>
<dbReference type="GeneID" id="19896608"/>
<dbReference type="OMA" id="SANFKDR"/>
<dbReference type="OrthoDB" id="418242at2759"/>
<evidence type="ECO:0000256" key="4">
    <source>
        <dbReference type="ARBA" id="ARBA00023242"/>
    </source>
</evidence>
<protein>
    <recommendedName>
        <fullName evidence="6">Sister chromatid cohesion protein</fullName>
    </recommendedName>
</protein>
<dbReference type="InterPro" id="IPR024986">
    <property type="entry name" value="Nipped-B_C"/>
</dbReference>
<dbReference type="GO" id="GO:0061775">
    <property type="term" value="F:cohesin loader activity"/>
    <property type="evidence" value="ECO:0007669"/>
    <property type="project" value="InterPro"/>
</dbReference>
<dbReference type="GO" id="GO:0071169">
    <property type="term" value="P:establishment of protein localization to chromatin"/>
    <property type="evidence" value="ECO:0007669"/>
    <property type="project" value="TreeGrafter"/>
</dbReference>
<dbReference type="SUPFAM" id="SSF48371">
    <property type="entry name" value="ARM repeat"/>
    <property type="match status" value="1"/>
</dbReference>
<dbReference type="CDD" id="cd23958">
    <property type="entry name" value="SCC2"/>
    <property type="match status" value="1"/>
</dbReference>
<dbReference type="InterPro" id="IPR011989">
    <property type="entry name" value="ARM-like"/>
</dbReference>
<reference evidence="10" key="1">
    <citation type="journal article" date="2016" name="Nat. Commun.">
        <title>Genome analysis of three Pneumocystis species reveals adaptation mechanisms to life exclusively in mammalian hosts.</title>
        <authorList>
            <person name="Ma L."/>
            <person name="Chen Z."/>
            <person name="Huang D.W."/>
            <person name="Kutty G."/>
            <person name="Ishihara M."/>
            <person name="Wang H."/>
            <person name="Abouelleil A."/>
            <person name="Bishop L."/>
            <person name="Davey E."/>
            <person name="Deng R."/>
            <person name="Deng X."/>
            <person name="Fan L."/>
            <person name="Fantoni G."/>
            <person name="Fitzgerald M."/>
            <person name="Gogineni E."/>
            <person name="Goldberg J.M."/>
            <person name="Handley G."/>
            <person name="Hu X."/>
            <person name="Huber C."/>
            <person name="Jiao X."/>
            <person name="Jones K."/>
            <person name="Levin J.Z."/>
            <person name="Liu Y."/>
            <person name="Macdonald P."/>
            <person name="Melnikov A."/>
            <person name="Raley C."/>
            <person name="Sassi M."/>
            <person name="Sherman B.T."/>
            <person name="Song X."/>
            <person name="Sykes S."/>
            <person name="Tran B."/>
            <person name="Walsh L."/>
            <person name="Xia Y."/>
            <person name="Yang J."/>
            <person name="Young S."/>
            <person name="Zeng Q."/>
            <person name="Zheng X."/>
            <person name="Stephens R."/>
            <person name="Nusbaum C."/>
            <person name="Birren B.W."/>
            <person name="Azadi P."/>
            <person name="Lempicki R.A."/>
            <person name="Cuomo C.A."/>
            <person name="Kovacs J.A."/>
        </authorList>
    </citation>
    <scope>NUCLEOTIDE SEQUENCE [LARGE SCALE GENOMIC DNA]</scope>
    <source>
        <strain evidence="10">B123</strain>
    </source>
</reference>
<dbReference type="InterPro" id="IPR033031">
    <property type="entry name" value="Scc2/Nipped-B"/>
</dbReference>
<dbReference type="PANTHER" id="PTHR21704">
    <property type="entry name" value="NIPPED-B-LIKE PROTEIN DELANGIN SCC2-RELATED"/>
    <property type="match status" value="1"/>
</dbReference>
<evidence type="ECO:0000256" key="3">
    <source>
        <dbReference type="ARBA" id="ARBA00022737"/>
    </source>
</evidence>
<dbReference type="GO" id="GO:0140588">
    <property type="term" value="P:chromatin looping"/>
    <property type="evidence" value="ECO:0007669"/>
    <property type="project" value="InterPro"/>
</dbReference>
<accession>M7NJF9</accession>
<feature type="compositionally biased region" description="Acidic residues" evidence="7">
    <location>
        <begin position="1664"/>
        <end position="1677"/>
    </location>
</feature>
<evidence type="ECO:0000256" key="5">
    <source>
        <dbReference type="ARBA" id="ARBA00023306"/>
    </source>
</evidence>
<dbReference type="Gene3D" id="1.25.10.10">
    <property type="entry name" value="Leucine-rich Repeat Variant"/>
    <property type="match status" value="1"/>
</dbReference>
<evidence type="ECO:0000313" key="10">
    <source>
        <dbReference type="Proteomes" id="UP000011958"/>
    </source>
</evidence>
<dbReference type="Pfam" id="PF12830">
    <property type="entry name" value="Nipped-B_C"/>
    <property type="match status" value="1"/>
</dbReference>
<keyword evidence="10" id="KW-1185">Reference proteome</keyword>
<dbReference type="Pfam" id="PF12765">
    <property type="entry name" value="Cohesin_HEAT"/>
    <property type="match status" value="1"/>
</dbReference>
<dbReference type="GO" id="GO:0003682">
    <property type="term" value="F:chromatin binding"/>
    <property type="evidence" value="ECO:0007669"/>
    <property type="project" value="TreeGrafter"/>
</dbReference>
<proteinExistence type="inferred from homology"/>
<dbReference type="EMBL" id="AFWA02000014">
    <property type="protein sequence ID" value="EMR08748.1"/>
    <property type="molecule type" value="Genomic_DNA"/>
</dbReference>
<dbReference type="STRING" id="1069680.M7NJF9"/>
<evidence type="ECO:0000256" key="6">
    <source>
        <dbReference type="RuleBase" id="RU364107"/>
    </source>
</evidence>
<dbReference type="HOGENOM" id="CLU_000901_0_0_1"/>
<evidence type="ECO:0000256" key="7">
    <source>
        <dbReference type="SAM" id="MobiDB-lite"/>
    </source>
</evidence>
<gene>
    <name evidence="9" type="ORF">PNEG_02921</name>
</gene>
<comment type="similarity">
    <text evidence="2 6">Belongs to the SCC2/Nipped-B family.</text>
</comment>
<dbReference type="GO" id="GO:0090694">
    <property type="term" value="C:Scc2-Scc4 cohesin loading complex"/>
    <property type="evidence" value="ECO:0007669"/>
    <property type="project" value="TreeGrafter"/>
</dbReference>
<evidence type="ECO:0000259" key="8">
    <source>
        <dbReference type="Pfam" id="PF12830"/>
    </source>
</evidence>
<dbReference type="RefSeq" id="XP_007874963.1">
    <property type="nucleotide sequence ID" value="XM_007876772.1"/>
</dbReference>
<evidence type="ECO:0000256" key="2">
    <source>
        <dbReference type="ARBA" id="ARBA00009252"/>
    </source>
</evidence>
<keyword evidence="5 6" id="KW-0131">Cell cycle</keyword>
<evidence type="ECO:0000256" key="1">
    <source>
        <dbReference type="ARBA" id="ARBA00004123"/>
    </source>
</evidence>
<feature type="domain" description="Sister chromatid cohesion C-terminal" evidence="8">
    <location>
        <begin position="1358"/>
        <end position="1534"/>
    </location>
</feature>
<dbReference type="eggNOG" id="KOG1020">
    <property type="taxonomic scope" value="Eukaryota"/>
</dbReference>